<reference evidence="2" key="1">
    <citation type="submission" date="2025-08" db="UniProtKB">
        <authorList>
            <consortium name="Ensembl"/>
        </authorList>
    </citation>
    <scope>IDENTIFICATION</scope>
</reference>
<reference evidence="2" key="2">
    <citation type="submission" date="2025-09" db="UniProtKB">
        <authorList>
            <consortium name="Ensembl"/>
        </authorList>
    </citation>
    <scope>IDENTIFICATION</scope>
</reference>
<feature type="domain" description="PLOD1-3-like GT" evidence="1">
    <location>
        <begin position="7"/>
        <end position="37"/>
    </location>
</feature>
<dbReference type="GeneTree" id="ENSGT00940000178663"/>
<dbReference type="STRING" id="80966.ENSAPOP00000013770"/>
<evidence type="ECO:0000259" key="1">
    <source>
        <dbReference type="Pfam" id="PF25342"/>
    </source>
</evidence>
<name>A0A3Q1G673_9TELE</name>
<keyword evidence="3" id="KW-1185">Reference proteome</keyword>
<dbReference type="Proteomes" id="UP000257200">
    <property type="component" value="Unplaced"/>
</dbReference>
<dbReference type="InParanoid" id="A0A3Q1G673"/>
<dbReference type="Ensembl" id="ENSAPOT00000032546.1">
    <property type="protein sequence ID" value="ENSAPOP00000013770.1"/>
    <property type="gene ID" value="ENSAPOG00000016589.1"/>
</dbReference>
<protein>
    <recommendedName>
        <fullName evidence="1">PLOD1-3-like GT domain-containing protein</fullName>
    </recommendedName>
</protein>
<evidence type="ECO:0000313" key="2">
    <source>
        <dbReference type="Ensembl" id="ENSAPOP00000013770.1"/>
    </source>
</evidence>
<evidence type="ECO:0000313" key="3">
    <source>
        <dbReference type="Proteomes" id="UP000257200"/>
    </source>
</evidence>
<proteinExistence type="predicted"/>
<sequence>MILCFPEKLLVVTVATKDTDGFRRFMRSAKHFNYTVKPLF</sequence>
<organism evidence="2 3">
    <name type="scientific">Acanthochromis polyacanthus</name>
    <name type="common">spiny chromis</name>
    <dbReference type="NCBI Taxonomy" id="80966"/>
    <lineage>
        <taxon>Eukaryota</taxon>
        <taxon>Metazoa</taxon>
        <taxon>Chordata</taxon>
        <taxon>Craniata</taxon>
        <taxon>Vertebrata</taxon>
        <taxon>Euteleostomi</taxon>
        <taxon>Actinopterygii</taxon>
        <taxon>Neopterygii</taxon>
        <taxon>Teleostei</taxon>
        <taxon>Neoteleostei</taxon>
        <taxon>Acanthomorphata</taxon>
        <taxon>Ovalentaria</taxon>
        <taxon>Pomacentridae</taxon>
        <taxon>Acanthochromis</taxon>
    </lineage>
</organism>
<dbReference type="InterPro" id="IPR057589">
    <property type="entry name" value="GT_PLOD"/>
</dbReference>
<accession>A0A3Q1G673</accession>
<dbReference type="AlphaFoldDB" id="A0A3Q1G673"/>
<dbReference type="Pfam" id="PF25342">
    <property type="entry name" value="GT_PLOD"/>
    <property type="match status" value="1"/>
</dbReference>